<accession>A0AB39L0B2</accession>
<protein>
    <submittedName>
        <fullName evidence="2">Uncharacterized protein</fullName>
    </submittedName>
</protein>
<dbReference type="AlphaFoldDB" id="A0AB39L0B2"/>
<gene>
    <name evidence="2" type="ORF">AB5L97_10435</name>
</gene>
<feature type="region of interest" description="Disordered" evidence="1">
    <location>
        <begin position="1"/>
        <end position="32"/>
    </location>
</feature>
<sequence length="102" mass="11237">MSDLIPRSNGKLTPFSTPEGFTRSEGKSLQRRQNAEVANGLVTGARVQAAGYVAATGMHLTAMLSREAEFQSNGDPRAAERLNFIADSFAEYAAWEVRRFQR</sequence>
<evidence type="ECO:0000313" key="2">
    <source>
        <dbReference type="EMBL" id="XDP43737.1"/>
    </source>
</evidence>
<evidence type="ECO:0000256" key="1">
    <source>
        <dbReference type="SAM" id="MobiDB-lite"/>
    </source>
</evidence>
<name>A0AB39L0B2_9MICC</name>
<organism evidence="2">
    <name type="scientific">Sinomonas puerhi</name>
    <dbReference type="NCBI Taxonomy" id="3238584"/>
    <lineage>
        <taxon>Bacteria</taxon>
        <taxon>Bacillati</taxon>
        <taxon>Actinomycetota</taxon>
        <taxon>Actinomycetes</taxon>
        <taxon>Micrococcales</taxon>
        <taxon>Micrococcaceae</taxon>
        <taxon>Sinomonas</taxon>
    </lineage>
</organism>
<reference evidence="2" key="1">
    <citation type="submission" date="2024-07" db="EMBL/GenBank/DDBJ databases">
        <authorList>
            <person name="fu j."/>
        </authorList>
    </citation>
    <scope>NUCLEOTIDE SEQUENCE</scope>
    <source>
        <strain evidence="2">P10A9</strain>
    </source>
</reference>
<dbReference type="KEGG" id="spue:AB5L97_10435"/>
<dbReference type="EMBL" id="CP163302">
    <property type="protein sequence ID" value="XDP43737.1"/>
    <property type="molecule type" value="Genomic_DNA"/>
</dbReference>
<proteinExistence type="predicted"/>
<dbReference type="RefSeq" id="WP_369044663.1">
    <property type="nucleotide sequence ID" value="NZ_CP163302.1"/>
</dbReference>